<dbReference type="InterPro" id="IPR018011">
    <property type="entry name" value="Carb_sulfotrans_8-10"/>
</dbReference>
<evidence type="ECO:0000256" key="8">
    <source>
        <dbReference type="ARBA" id="ARBA00023136"/>
    </source>
</evidence>
<accession>A0A3Q3A0L7</accession>
<dbReference type="GeneTree" id="ENSGT00940000159100"/>
<dbReference type="GO" id="GO:0016051">
    <property type="term" value="P:carbohydrate biosynthetic process"/>
    <property type="evidence" value="ECO:0007669"/>
    <property type="project" value="InterPro"/>
</dbReference>
<keyword evidence="5 11" id="KW-0735">Signal-anchor</keyword>
<comment type="similarity">
    <text evidence="2 11">Belongs to the sulfotransferase 2 family.</text>
</comment>
<keyword evidence="13" id="KW-1185">Reference proteome</keyword>
<evidence type="ECO:0000313" key="12">
    <source>
        <dbReference type="Ensembl" id="ENSKMAP00000009290.1"/>
    </source>
</evidence>
<keyword evidence="3 11" id="KW-0808">Transferase</keyword>
<dbReference type="OMA" id="TITQRYF"/>
<keyword evidence="4" id="KW-0812">Transmembrane</keyword>
<dbReference type="GeneID" id="108251024"/>
<dbReference type="AlphaFoldDB" id="A0A3Q3A0L7"/>
<evidence type="ECO:0000256" key="10">
    <source>
        <dbReference type="ARBA" id="ARBA00023277"/>
    </source>
</evidence>
<dbReference type="EC" id="2.8.2.-" evidence="11"/>
<keyword evidence="7 11" id="KW-0333">Golgi apparatus</keyword>
<dbReference type="GO" id="GO:0008146">
    <property type="term" value="F:sulfotransferase activity"/>
    <property type="evidence" value="ECO:0007669"/>
    <property type="project" value="InterPro"/>
</dbReference>
<keyword evidence="6" id="KW-1133">Transmembrane helix</keyword>
<dbReference type="Proteomes" id="UP000264800">
    <property type="component" value="Unplaced"/>
</dbReference>
<reference evidence="12" key="2">
    <citation type="submission" date="2025-09" db="UniProtKB">
        <authorList>
            <consortium name="Ensembl"/>
        </authorList>
    </citation>
    <scope>IDENTIFICATION</scope>
</reference>
<keyword evidence="10 11" id="KW-0119">Carbohydrate metabolism</keyword>
<sequence>MDFRLQNSASICRRMKLLCSLWFLLLLGVGSLLLLLDHLPDLQQNSGVPVLVAPRWPVEEAQRSDDVGTGPFLVSPPALLLQPPSVSPFSDPLLGNKQPVTKRHRKLLLKTAAPGGEEASQDPRLRLLKRVCSRYRPVVGKRQVTRQQVSRVYVEDRFRLLYCEVPKAGCSNWKRVLMVLGGRARSMQDIPHDVAHYANHLRRLDGYKFSGIVERLRSYTKVLFVREPFERLVLAFRDKFESPNLYYHPVFGRAIISRYRANATRSALRTGAGVTFREFVQYLLDVRRPVGMDIHWEPVSQLCSPCLLRYHFIGKFESLEEDANLLLRGIGAPANLTFPNFKDRNPQAERTSSRITQKYFSQLNTTERQKVFDFYYMDYLMFNYPKPFSDLH</sequence>
<protein>
    <recommendedName>
        <fullName evidence="11">Carbohydrate sulfotransferase</fullName>
        <ecNumber evidence="11">2.8.2.-</ecNumber>
    </recommendedName>
</protein>
<dbReference type="GO" id="GO:0030166">
    <property type="term" value="P:proteoglycan biosynthetic process"/>
    <property type="evidence" value="ECO:0007669"/>
    <property type="project" value="TreeGrafter"/>
</dbReference>
<evidence type="ECO:0000313" key="13">
    <source>
        <dbReference type="Proteomes" id="UP000264800"/>
    </source>
</evidence>
<dbReference type="Pfam" id="PF03567">
    <property type="entry name" value="Sulfotransfer_2"/>
    <property type="match status" value="1"/>
</dbReference>
<name>A0A3Q3A0L7_KRYMA</name>
<keyword evidence="8" id="KW-0472">Membrane</keyword>
<evidence type="ECO:0000256" key="2">
    <source>
        <dbReference type="ARBA" id="ARBA00006339"/>
    </source>
</evidence>
<dbReference type="KEGG" id="kmr:108251024"/>
<evidence type="ECO:0000256" key="6">
    <source>
        <dbReference type="ARBA" id="ARBA00022989"/>
    </source>
</evidence>
<dbReference type="GO" id="GO:0000139">
    <property type="term" value="C:Golgi membrane"/>
    <property type="evidence" value="ECO:0007669"/>
    <property type="project" value="UniProtKB-SubCell"/>
</dbReference>
<evidence type="ECO:0000256" key="4">
    <source>
        <dbReference type="ARBA" id="ARBA00022692"/>
    </source>
</evidence>
<evidence type="ECO:0000256" key="3">
    <source>
        <dbReference type="ARBA" id="ARBA00022679"/>
    </source>
</evidence>
<evidence type="ECO:0000256" key="11">
    <source>
        <dbReference type="RuleBase" id="RU364020"/>
    </source>
</evidence>
<evidence type="ECO:0000256" key="7">
    <source>
        <dbReference type="ARBA" id="ARBA00023034"/>
    </source>
</evidence>
<dbReference type="OrthoDB" id="2019940at2759"/>
<dbReference type="PANTHER" id="PTHR12137:SF7">
    <property type="entry name" value="CARBOHYDRATE SULFOTRANSFERASE 8"/>
    <property type="match status" value="1"/>
</dbReference>
<keyword evidence="9 11" id="KW-0325">Glycoprotein</keyword>
<dbReference type="PANTHER" id="PTHR12137">
    <property type="entry name" value="CARBOHYDRATE SULFOTRANSFERASE"/>
    <property type="match status" value="1"/>
</dbReference>
<comment type="subcellular location">
    <subcellularLocation>
        <location evidence="1 11">Golgi apparatus membrane</location>
        <topology evidence="1 11">Single-pass type II membrane protein</topology>
    </subcellularLocation>
</comment>
<evidence type="ECO:0000256" key="5">
    <source>
        <dbReference type="ARBA" id="ARBA00022968"/>
    </source>
</evidence>
<reference evidence="12" key="1">
    <citation type="submission" date="2025-08" db="UniProtKB">
        <authorList>
            <consortium name="Ensembl"/>
        </authorList>
    </citation>
    <scope>IDENTIFICATION</scope>
</reference>
<evidence type="ECO:0000256" key="1">
    <source>
        <dbReference type="ARBA" id="ARBA00004323"/>
    </source>
</evidence>
<organism evidence="12 13">
    <name type="scientific">Kryptolebias marmoratus</name>
    <name type="common">Mangrove killifish</name>
    <name type="synonym">Rivulus marmoratus</name>
    <dbReference type="NCBI Taxonomy" id="37003"/>
    <lineage>
        <taxon>Eukaryota</taxon>
        <taxon>Metazoa</taxon>
        <taxon>Chordata</taxon>
        <taxon>Craniata</taxon>
        <taxon>Vertebrata</taxon>
        <taxon>Euteleostomi</taxon>
        <taxon>Actinopterygii</taxon>
        <taxon>Neopterygii</taxon>
        <taxon>Teleostei</taxon>
        <taxon>Neoteleostei</taxon>
        <taxon>Acanthomorphata</taxon>
        <taxon>Ovalentaria</taxon>
        <taxon>Atherinomorphae</taxon>
        <taxon>Cyprinodontiformes</taxon>
        <taxon>Rivulidae</taxon>
        <taxon>Kryptolebias</taxon>
    </lineage>
</organism>
<proteinExistence type="inferred from homology"/>
<evidence type="ECO:0000256" key="9">
    <source>
        <dbReference type="ARBA" id="ARBA00023180"/>
    </source>
</evidence>
<dbReference type="Ensembl" id="ENSKMAT00000009428.1">
    <property type="protein sequence ID" value="ENSKMAP00000009290.1"/>
    <property type="gene ID" value="ENSKMAG00000006945.1"/>
</dbReference>
<dbReference type="InterPro" id="IPR005331">
    <property type="entry name" value="Sulfotransferase"/>
</dbReference>
<dbReference type="RefSeq" id="XP_017296662.1">
    <property type="nucleotide sequence ID" value="XM_017441173.1"/>
</dbReference>
<dbReference type="STRING" id="37003.ENSKMAP00000009290"/>